<keyword evidence="2" id="KW-0862">Zinc</keyword>
<evidence type="ECO:0000313" key="6">
    <source>
        <dbReference type="EMBL" id="SEL36219.1"/>
    </source>
</evidence>
<dbReference type="InterPro" id="IPR038718">
    <property type="entry name" value="SNF2-like_sf"/>
</dbReference>
<keyword evidence="6" id="KW-0547">Nucleotide-binding</keyword>
<dbReference type="GO" id="GO:0004386">
    <property type="term" value="F:helicase activity"/>
    <property type="evidence" value="ECO:0007669"/>
    <property type="project" value="UniProtKB-KW"/>
</dbReference>
<keyword evidence="2" id="KW-0863">Zinc-finger</keyword>
<dbReference type="PROSITE" id="PS51192">
    <property type="entry name" value="HELICASE_ATP_BIND_1"/>
    <property type="match status" value="1"/>
</dbReference>
<dbReference type="Pfam" id="PF00271">
    <property type="entry name" value="Helicase_C"/>
    <property type="match status" value="1"/>
</dbReference>
<organism evidence="6 7">
    <name type="scientific">Rhodococcus maanshanensis</name>
    <dbReference type="NCBI Taxonomy" id="183556"/>
    <lineage>
        <taxon>Bacteria</taxon>
        <taxon>Bacillati</taxon>
        <taxon>Actinomycetota</taxon>
        <taxon>Actinomycetes</taxon>
        <taxon>Mycobacteriales</taxon>
        <taxon>Nocardiaceae</taxon>
        <taxon>Rhodococcus</taxon>
    </lineage>
</organism>
<dbReference type="PANTHER" id="PTHR10799">
    <property type="entry name" value="SNF2/RAD54 HELICASE FAMILY"/>
    <property type="match status" value="1"/>
</dbReference>
<dbReference type="PROSITE" id="PS50966">
    <property type="entry name" value="ZF_SWIM"/>
    <property type="match status" value="1"/>
</dbReference>
<evidence type="ECO:0000259" key="5">
    <source>
        <dbReference type="PROSITE" id="PS51194"/>
    </source>
</evidence>
<evidence type="ECO:0000259" key="3">
    <source>
        <dbReference type="PROSITE" id="PS50966"/>
    </source>
</evidence>
<feature type="domain" description="Helicase C-terminal" evidence="5">
    <location>
        <begin position="919"/>
        <end position="1066"/>
    </location>
</feature>
<dbReference type="SMART" id="SM00487">
    <property type="entry name" value="DEXDc"/>
    <property type="match status" value="1"/>
</dbReference>
<evidence type="ECO:0000256" key="1">
    <source>
        <dbReference type="ARBA" id="ARBA00022801"/>
    </source>
</evidence>
<dbReference type="GO" id="GO:0016787">
    <property type="term" value="F:hydrolase activity"/>
    <property type="evidence" value="ECO:0007669"/>
    <property type="project" value="UniProtKB-KW"/>
</dbReference>
<sequence length="1079" mass="118462">MLSPLDRDHAISTLVRAVGQTTYDRGVRYARGGSVLELDWLAAERRAVGLVDGTELYRTSAVFSLRAERLEFARGECSCPVRLNCKHSVALTVALLDQPDTRAVAAPPSWEDVLGAALGGGGDTRPGGTVPLAVQLTLTPGPRSQFWRLHARLARPGKAGWVNANMAWANLPTMHEVDARHRDLLTELHTVHQMGGRGRRSGYGTAEKDLDLTTIDSPRLWALLDELAAAGVALLYNRKELGALPRPGTAELCVDIDESGGDLVVTPTVRTDDSDLPVAALGFLGEDAHGVIYLRPGYPRGPSPAEWPFRIARLSGTAPRAMQELVAAEASITVPARDADRFATAYYPRLSRAASVRSTDGSFTPPTIEGPALLLRVAYLPGHRARLHWQFRYAIGGAERTVELRPGDDENFRDVDRERALLDGLDLPLAKYRLLSPAGALLPRVSLEGLDTARLSTELLPQLLARDDLEVVVEGEAARYRDAGESLSIGVGTDATDDGDWFDLSITVRVEDAPVPFRDLFAALNAGQSHLLLPDGAYLSLDRPELQRLRDLIAEARGLHEQDPNGLRLSRFQASLWEEFAALGVVERQAARWREQVQGLLDATTTSTLEAPASLRATLRPYQLDGFRWLSFLWSNGLGGILADDMGLGKTVQSLALICQAREANPSDPPVLIVAPTSVVANWASEAARFAPHLRVVAVSETGTKRGAALAQSIEGADVVVTSYTLARLDDDEYSAHRWSMLLLDEAQFVKNHRSKAYQCMRRIEAPTKIAITGTPMENNLMELWSLLSISAPGLFPNPTKFGEYYRKPIESGGDSELLGRLRRRIRPLILRRTKEQVASDLPAKQEQVLEVELSPRHRKLYDTHLQRERQKILGLVGEVDANRFTILQSLTLLRRLSLDASLIDDTHASVASAKIDALLEQLADVIDGGHRALVFSQFTGFLDRVRQRLDAEDIGYAYLDGRTRDRAKVLGEFKSGDAPVFLISLKAGGFGLNLTEADYCFLLDPWWNPASEAQAVDRTHRIGQTRNVMVYRLIAKDTIEEKVMALQARKSELFASVVDEGGAFSAALSAEDIRELLG</sequence>
<dbReference type="InterPro" id="IPR000330">
    <property type="entry name" value="SNF2_N"/>
</dbReference>
<dbReference type="Gene3D" id="3.40.50.300">
    <property type="entry name" value="P-loop containing nucleotide triphosphate hydrolases"/>
    <property type="match status" value="1"/>
</dbReference>
<dbReference type="AlphaFoldDB" id="A0A1H7PKS2"/>
<feature type="domain" description="SWIM-type" evidence="3">
    <location>
        <begin position="63"/>
        <end position="96"/>
    </location>
</feature>
<evidence type="ECO:0000256" key="2">
    <source>
        <dbReference type="PROSITE-ProRule" id="PRU00325"/>
    </source>
</evidence>
<protein>
    <submittedName>
        <fullName evidence="6">Helicase conserved C-terminal domain-containing protein</fullName>
    </submittedName>
</protein>
<dbReference type="GO" id="GO:0005524">
    <property type="term" value="F:ATP binding"/>
    <property type="evidence" value="ECO:0007669"/>
    <property type="project" value="InterPro"/>
</dbReference>
<evidence type="ECO:0000259" key="4">
    <source>
        <dbReference type="PROSITE" id="PS51192"/>
    </source>
</evidence>
<dbReference type="SMART" id="SM00490">
    <property type="entry name" value="HELICc"/>
    <property type="match status" value="1"/>
</dbReference>
<keyword evidence="1" id="KW-0378">Hydrolase</keyword>
<dbReference type="InterPro" id="IPR007527">
    <property type="entry name" value="Znf_SWIM"/>
</dbReference>
<keyword evidence="7" id="KW-1185">Reference proteome</keyword>
<feature type="domain" description="Helicase ATP-binding" evidence="4">
    <location>
        <begin position="631"/>
        <end position="794"/>
    </location>
</feature>
<dbReference type="Proteomes" id="UP000198677">
    <property type="component" value="Unassembled WGS sequence"/>
</dbReference>
<dbReference type="EMBL" id="FOAW01000008">
    <property type="protein sequence ID" value="SEL36219.1"/>
    <property type="molecule type" value="Genomic_DNA"/>
</dbReference>
<dbReference type="InterPro" id="IPR049730">
    <property type="entry name" value="SNF2/RAD54-like_C"/>
</dbReference>
<proteinExistence type="predicted"/>
<dbReference type="PROSITE" id="PS51194">
    <property type="entry name" value="HELICASE_CTER"/>
    <property type="match status" value="1"/>
</dbReference>
<gene>
    <name evidence="6" type="ORF">SAMN05444583_10883</name>
</gene>
<accession>A0A1H7PKS2</accession>
<dbReference type="CDD" id="cd18793">
    <property type="entry name" value="SF2_C_SNF"/>
    <property type="match status" value="1"/>
</dbReference>
<dbReference type="GO" id="GO:0008270">
    <property type="term" value="F:zinc ion binding"/>
    <property type="evidence" value="ECO:0007669"/>
    <property type="project" value="UniProtKB-KW"/>
</dbReference>
<dbReference type="InterPro" id="IPR014001">
    <property type="entry name" value="Helicase_ATP-bd"/>
</dbReference>
<dbReference type="InterPro" id="IPR027417">
    <property type="entry name" value="P-loop_NTPase"/>
</dbReference>
<dbReference type="SUPFAM" id="SSF52540">
    <property type="entry name" value="P-loop containing nucleoside triphosphate hydrolases"/>
    <property type="match status" value="2"/>
</dbReference>
<evidence type="ECO:0000313" key="7">
    <source>
        <dbReference type="Proteomes" id="UP000198677"/>
    </source>
</evidence>
<keyword evidence="6" id="KW-0067">ATP-binding</keyword>
<keyword evidence="2" id="KW-0479">Metal-binding</keyword>
<name>A0A1H7PKS2_9NOCA</name>
<dbReference type="Pfam" id="PF00176">
    <property type="entry name" value="SNF2-rel_dom"/>
    <property type="match status" value="1"/>
</dbReference>
<dbReference type="RefSeq" id="WP_072751871.1">
    <property type="nucleotide sequence ID" value="NZ_FOAW01000008.1"/>
</dbReference>
<dbReference type="InterPro" id="IPR001650">
    <property type="entry name" value="Helicase_C-like"/>
</dbReference>
<keyword evidence="6" id="KW-0347">Helicase</keyword>
<dbReference type="Gene3D" id="3.40.50.10810">
    <property type="entry name" value="Tandem AAA-ATPase domain"/>
    <property type="match status" value="1"/>
</dbReference>
<reference evidence="7" key="1">
    <citation type="submission" date="2016-10" db="EMBL/GenBank/DDBJ databases">
        <authorList>
            <person name="Varghese N."/>
            <person name="Submissions S."/>
        </authorList>
    </citation>
    <scope>NUCLEOTIDE SEQUENCE [LARGE SCALE GENOMIC DNA]</scope>
    <source>
        <strain evidence="7">DSM 44675</strain>
    </source>
</reference>
<dbReference type="OrthoDB" id="9760715at2"/>